<reference evidence="5" key="1">
    <citation type="submission" date="2014-07" db="EMBL/GenBank/DDBJ databases">
        <authorList>
            <person name="Urmite Genomes Urmite Genomes"/>
        </authorList>
    </citation>
    <scope>NUCLEOTIDE SEQUENCE</scope>
    <source>
        <strain evidence="5">13S34_air</strain>
    </source>
</reference>
<dbReference type="GO" id="GO:0016787">
    <property type="term" value="F:hydrolase activity"/>
    <property type="evidence" value="ECO:0007669"/>
    <property type="project" value="UniProtKB-KW"/>
</dbReference>
<keyword evidence="2 3" id="KW-0378">Hydrolase</keyword>
<dbReference type="PROSITE" id="PS51462">
    <property type="entry name" value="NUDIX"/>
    <property type="match status" value="1"/>
</dbReference>
<evidence type="ECO:0000256" key="2">
    <source>
        <dbReference type="ARBA" id="ARBA00022801"/>
    </source>
</evidence>
<dbReference type="PRINTS" id="PR00502">
    <property type="entry name" value="NUDIXFAMILY"/>
</dbReference>
<sequence>MYTFTDMNGLQVDLYFNQRPTTHCGHVLVLVKQRDKWLCTVHKRRGVEFPGGKVEQGETIEQAAKREVLEETGVVITPPQWFAYYEVQDAKPFCKTVFIAQVVSEGPVPYDDETIGKHWLTEQEIFEQPKLSFYMRDEGMQKIIERARTL</sequence>
<evidence type="ECO:0000259" key="4">
    <source>
        <dbReference type="PROSITE" id="PS51462"/>
    </source>
</evidence>
<dbReference type="PANTHER" id="PTHR43736:SF1">
    <property type="entry name" value="DIHYDRONEOPTERIN TRIPHOSPHATE DIPHOSPHATASE"/>
    <property type="match status" value="1"/>
</dbReference>
<dbReference type="Pfam" id="PF00293">
    <property type="entry name" value="NUDIX"/>
    <property type="match status" value="1"/>
</dbReference>
<evidence type="ECO:0000313" key="5">
    <source>
        <dbReference type="EMBL" id="CEA05594.1"/>
    </source>
</evidence>
<dbReference type="AlphaFoldDB" id="A0A078MH15"/>
<protein>
    <submittedName>
        <fullName evidence="5">Putative 8-oxo-dGTP diphosphatase YtkD</fullName>
    </submittedName>
</protein>
<name>A0A078MH15_9BACL</name>
<accession>A0A078MH15</accession>
<dbReference type="PATRIC" id="fig|1461583.4.peg.2454"/>
<dbReference type="SUPFAM" id="SSF55811">
    <property type="entry name" value="Nudix"/>
    <property type="match status" value="1"/>
</dbReference>
<organism evidence="5">
    <name type="scientific">Metalysinibacillus saudimassiliensis</name>
    <dbReference type="NCBI Taxonomy" id="1461583"/>
    <lineage>
        <taxon>Bacteria</taxon>
        <taxon>Bacillati</taxon>
        <taxon>Bacillota</taxon>
        <taxon>Bacilli</taxon>
        <taxon>Bacillales</taxon>
        <taxon>Caryophanaceae</taxon>
        <taxon>Metalysinibacillus</taxon>
    </lineage>
</organism>
<dbReference type="HOGENOM" id="CLU_119467_0_0_9"/>
<dbReference type="InterPro" id="IPR000086">
    <property type="entry name" value="NUDIX_hydrolase_dom"/>
</dbReference>
<feature type="domain" description="Nudix hydrolase" evidence="4">
    <location>
        <begin position="20"/>
        <end position="144"/>
    </location>
</feature>
<evidence type="ECO:0000256" key="3">
    <source>
        <dbReference type="RuleBase" id="RU003476"/>
    </source>
</evidence>
<dbReference type="EMBL" id="LN483078">
    <property type="protein sequence ID" value="CEA05594.1"/>
    <property type="molecule type" value="Genomic_DNA"/>
</dbReference>
<dbReference type="InterPro" id="IPR020476">
    <property type="entry name" value="Nudix_hydrolase"/>
</dbReference>
<gene>
    <name evidence="5" type="primary">ytkD</name>
    <name evidence="5" type="ORF">BN1050_02541</name>
</gene>
<evidence type="ECO:0000256" key="1">
    <source>
        <dbReference type="ARBA" id="ARBA00005582"/>
    </source>
</evidence>
<proteinExistence type="inferred from homology"/>
<comment type="similarity">
    <text evidence="1 3">Belongs to the Nudix hydrolase family.</text>
</comment>
<dbReference type="PANTHER" id="PTHR43736">
    <property type="entry name" value="ADP-RIBOSE PYROPHOSPHATASE"/>
    <property type="match status" value="1"/>
</dbReference>
<dbReference type="PROSITE" id="PS00893">
    <property type="entry name" value="NUDIX_BOX"/>
    <property type="match status" value="1"/>
</dbReference>
<dbReference type="InterPro" id="IPR015797">
    <property type="entry name" value="NUDIX_hydrolase-like_dom_sf"/>
</dbReference>
<dbReference type="Gene3D" id="3.90.79.10">
    <property type="entry name" value="Nucleoside Triphosphate Pyrophosphohydrolase"/>
    <property type="match status" value="1"/>
</dbReference>
<dbReference type="InterPro" id="IPR020084">
    <property type="entry name" value="NUDIX_hydrolase_CS"/>
</dbReference>